<proteinExistence type="predicted"/>
<keyword evidence="1" id="KW-0645">Protease</keyword>
<accession>A0A2P8D9K5</accession>
<dbReference type="OrthoDB" id="7432683at2"/>
<dbReference type="Gene3D" id="2.60.40.1120">
    <property type="entry name" value="Carboxypeptidase-like, regulatory domain"/>
    <property type="match status" value="1"/>
</dbReference>
<dbReference type="AlphaFoldDB" id="A0A2P8D9K5"/>
<gene>
    <name evidence="1" type="ORF">B0I18_1019</name>
</gene>
<evidence type="ECO:0000313" key="2">
    <source>
        <dbReference type="Proteomes" id="UP000240572"/>
    </source>
</evidence>
<dbReference type="EMBL" id="PYGD01000001">
    <property type="protein sequence ID" value="PSK93861.1"/>
    <property type="molecule type" value="Genomic_DNA"/>
</dbReference>
<keyword evidence="1" id="KW-0121">Carboxypeptidase</keyword>
<reference evidence="1 2" key="1">
    <citation type="submission" date="2018-03" db="EMBL/GenBank/DDBJ databases">
        <title>Genomic Encyclopedia of Type Strains, Phase III (KMG-III): the genomes of soil and plant-associated and newly described type strains.</title>
        <authorList>
            <person name="Whitman W."/>
        </authorList>
    </citation>
    <scope>NUCLEOTIDE SEQUENCE [LARGE SCALE GENOMIC DNA]</scope>
    <source>
        <strain evidence="1 2">CGMCC 1.12700</strain>
    </source>
</reference>
<keyword evidence="1" id="KW-0378">Hydrolase</keyword>
<organism evidence="1 2">
    <name type="scientific">Taibaiella chishuiensis</name>
    <dbReference type="NCBI Taxonomy" id="1434707"/>
    <lineage>
        <taxon>Bacteria</taxon>
        <taxon>Pseudomonadati</taxon>
        <taxon>Bacteroidota</taxon>
        <taxon>Chitinophagia</taxon>
        <taxon>Chitinophagales</taxon>
        <taxon>Chitinophagaceae</taxon>
        <taxon>Taibaiella</taxon>
    </lineage>
</organism>
<comment type="caution">
    <text evidence="1">The sequence shown here is derived from an EMBL/GenBank/DDBJ whole genome shotgun (WGS) entry which is preliminary data.</text>
</comment>
<protein>
    <submittedName>
        <fullName evidence="1">Carboxypeptidase family protein</fullName>
    </submittedName>
</protein>
<evidence type="ECO:0000313" key="1">
    <source>
        <dbReference type="EMBL" id="PSK93861.1"/>
    </source>
</evidence>
<dbReference type="Proteomes" id="UP000240572">
    <property type="component" value="Unassembled WGS sequence"/>
</dbReference>
<dbReference type="SUPFAM" id="SSF49464">
    <property type="entry name" value="Carboxypeptidase regulatory domain-like"/>
    <property type="match status" value="1"/>
</dbReference>
<dbReference type="InterPro" id="IPR008969">
    <property type="entry name" value="CarboxyPept-like_regulatory"/>
</dbReference>
<name>A0A2P8D9K5_9BACT</name>
<sequence length="260" mass="29085">MYLNSMEQRMLRLQLPEACNEDWNEMKPRGCGRFCAQCNKTVIDFTEADDAAIARFFANKPLQVCGRFRDDQLNRPIPFPDTKERAGLRLQLAKIAASLALLQATATNLQAQENQQQIVLSGNVTDYLSQQPLAGVEITIAGINYPKYSDRDGNFSFVLPADYAGKTLTVQATYPLNAAQEIPGFKIREEQVLIGSHTATVQLKRYPYTALEKIDISVPDTRPRTGEVYIEPEPRTTSAAAAPRASLSQRIKSIFKKKKQ</sequence>
<dbReference type="GO" id="GO:0004180">
    <property type="term" value="F:carboxypeptidase activity"/>
    <property type="evidence" value="ECO:0007669"/>
    <property type="project" value="UniProtKB-KW"/>
</dbReference>
<keyword evidence="2" id="KW-1185">Reference proteome</keyword>